<protein>
    <submittedName>
        <fullName evidence="1">Uncharacterized protein</fullName>
    </submittedName>
</protein>
<dbReference type="Proteomes" id="UP001177021">
    <property type="component" value="Unassembled WGS sequence"/>
</dbReference>
<organism evidence="1 2">
    <name type="scientific">Trifolium pratense</name>
    <name type="common">Red clover</name>
    <dbReference type="NCBI Taxonomy" id="57577"/>
    <lineage>
        <taxon>Eukaryota</taxon>
        <taxon>Viridiplantae</taxon>
        <taxon>Streptophyta</taxon>
        <taxon>Embryophyta</taxon>
        <taxon>Tracheophyta</taxon>
        <taxon>Spermatophyta</taxon>
        <taxon>Magnoliopsida</taxon>
        <taxon>eudicotyledons</taxon>
        <taxon>Gunneridae</taxon>
        <taxon>Pentapetalae</taxon>
        <taxon>rosids</taxon>
        <taxon>fabids</taxon>
        <taxon>Fabales</taxon>
        <taxon>Fabaceae</taxon>
        <taxon>Papilionoideae</taxon>
        <taxon>50 kb inversion clade</taxon>
        <taxon>NPAAA clade</taxon>
        <taxon>Hologalegina</taxon>
        <taxon>IRL clade</taxon>
        <taxon>Trifolieae</taxon>
        <taxon>Trifolium</taxon>
    </lineage>
</organism>
<keyword evidence="2" id="KW-1185">Reference proteome</keyword>
<dbReference type="EMBL" id="CASHSV030000206">
    <property type="protein sequence ID" value="CAJ2653122.1"/>
    <property type="molecule type" value="Genomic_DNA"/>
</dbReference>
<sequence length="747" mass="84755">MAFSSTKSRWSLIAGRLPGRTSNDVKNYWHTHLQKKMVIEKHLRVLSKQKILQENLNTLTEQAEHFQGLYQETLNRVNDLEKGCAVCHKPTDEQEMALQQFVHLNLGKSKAANLVYNVMRHRGEGLGYEYGRTYSKLKTYPKKVGKSWVYYVVPQSEEGKKFGTLEDEDNNLRDLGIDNSEEPSSSGSGKKSSEDKSYSELDSISSDVLKVSKSEASTSGTRGILVHEKSQPKGSEVFKRKSNLKPQRQHRTKDLKSGQALLQGPLKQDLYHLPFKPPPSNLSPHAFSSSLSSSSIWHHILGHPASKIIKHLASSFQIPIKSHTSVECSSCQCAKSHKLPFSDHNLQSTRPLELIYSDVWGPAPIRSLDGFLYYVIFVDHFTKYVWLYPMKYKSDVYSIFIQFKAVVEKYFNLPIISFFSDNGGEFIKLKSFLTNHGITHLSSPPHTPELNGTAERRHRHIVETGRTLLHHANLPPQFWSYAFTTATYLINRMPTPNLNMQTPYQTLFHQPPNYNHLHSFGCLCFPWLRPYTTNKLENRSKPCIFLGYSNPHHAFLCLDPLSNRVYISRHVNFIEHSFPYHSLKQKQPNTSLPTPPDYPPYSLIPSPSTTNNQSMPITSQNSTSPPPAITILEEPVSEPAVVPDSTLNGDTAPSTITVLLPSSSPPFLCRCHRCLFYGCFADVISRHRNFASSLMMNSWFPLPSLPLSTAMTQSDKFAGFQEHKCCDGYILDWLMECSLVSNFAINR</sequence>
<comment type="caution">
    <text evidence="1">The sequence shown here is derived from an EMBL/GenBank/DDBJ whole genome shotgun (WGS) entry which is preliminary data.</text>
</comment>
<evidence type="ECO:0000313" key="1">
    <source>
        <dbReference type="EMBL" id="CAJ2653122.1"/>
    </source>
</evidence>
<name>A0ACB0K782_TRIPR</name>
<gene>
    <name evidence="1" type="ORF">MILVUS5_LOCUS20513</name>
</gene>
<evidence type="ECO:0000313" key="2">
    <source>
        <dbReference type="Proteomes" id="UP001177021"/>
    </source>
</evidence>
<proteinExistence type="predicted"/>
<reference evidence="1" key="1">
    <citation type="submission" date="2023-10" db="EMBL/GenBank/DDBJ databases">
        <authorList>
            <person name="Rodriguez Cubillos JULIANA M."/>
            <person name="De Vega J."/>
        </authorList>
    </citation>
    <scope>NUCLEOTIDE SEQUENCE</scope>
</reference>
<accession>A0ACB0K782</accession>